<keyword evidence="6" id="KW-1185">Reference proteome</keyword>
<dbReference type="InterPro" id="IPR002048">
    <property type="entry name" value="EF_hand_dom"/>
</dbReference>
<reference evidence="7" key="1">
    <citation type="submission" date="2025-08" db="UniProtKB">
        <authorList>
            <consortium name="RefSeq"/>
        </authorList>
    </citation>
    <scope>IDENTIFICATION</scope>
</reference>
<dbReference type="InterPro" id="IPR016035">
    <property type="entry name" value="Acyl_Trfase/lysoPLipase"/>
</dbReference>
<dbReference type="InterPro" id="IPR018247">
    <property type="entry name" value="EF_Hand_1_Ca_BS"/>
</dbReference>
<name>A0A9W2YNI1_BIOGL</name>
<dbReference type="PANTHER" id="PTHR46394">
    <property type="entry name" value="ANNEXIN"/>
    <property type="match status" value="1"/>
</dbReference>
<evidence type="ECO:0000256" key="1">
    <source>
        <dbReference type="ARBA" id="ARBA00022837"/>
    </source>
</evidence>
<dbReference type="RefSeq" id="XP_055864210.1">
    <property type="nucleotide sequence ID" value="XM_056008235.1"/>
</dbReference>
<evidence type="ECO:0000259" key="5">
    <source>
        <dbReference type="PROSITE" id="PS51635"/>
    </source>
</evidence>
<keyword evidence="3" id="KW-0442">Lipid degradation</keyword>
<protein>
    <submittedName>
        <fullName evidence="7">Uncharacterized protein LOC106069171 isoform X1</fullName>
    </submittedName>
</protein>
<accession>A0A9W2YNI1</accession>
<keyword evidence="2 3" id="KW-0443">Lipid metabolism</keyword>
<keyword evidence="3" id="KW-0378">Hydrolase</keyword>
<feature type="short sequence motif" description="GXGXXG" evidence="3">
    <location>
        <begin position="113"/>
        <end position="118"/>
    </location>
</feature>
<dbReference type="AlphaFoldDB" id="A0A9W2YNI1"/>
<dbReference type="CDD" id="cd07207">
    <property type="entry name" value="Pat_ExoU_VipD_like"/>
    <property type="match status" value="1"/>
</dbReference>
<dbReference type="SUPFAM" id="SSF47473">
    <property type="entry name" value="EF-hand"/>
    <property type="match status" value="1"/>
</dbReference>
<keyword evidence="1" id="KW-0106">Calcium</keyword>
<feature type="short sequence motif" description="DGA/G" evidence="3">
    <location>
        <begin position="287"/>
        <end position="289"/>
    </location>
</feature>
<dbReference type="PROSITE" id="PS50222">
    <property type="entry name" value="EF_HAND_2"/>
    <property type="match status" value="1"/>
</dbReference>
<dbReference type="SMART" id="SM00054">
    <property type="entry name" value="EFh"/>
    <property type="match status" value="1"/>
</dbReference>
<dbReference type="Proteomes" id="UP001165740">
    <property type="component" value="Chromosome 13"/>
</dbReference>
<dbReference type="SUPFAM" id="SSF52151">
    <property type="entry name" value="FabD/lysophospholipase-like"/>
    <property type="match status" value="1"/>
</dbReference>
<evidence type="ECO:0000256" key="3">
    <source>
        <dbReference type="PROSITE-ProRule" id="PRU01161"/>
    </source>
</evidence>
<gene>
    <name evidence="7" type="primary">LOC106069171</name>
</gene>
<dbReference type="GeneID" id="106069171"/>
<dbReference type="Gene3D" id="1.10.238.10">
    <property type="entry name" value="EF-hand"/>
    <property type="match status" value="1"/>
</dbReference>
<feature type="active site" description="Nucleophile" evidence="3">
    <location>
        <position position="144"/>
    </location>
</feature>
<feature type="domain" description="EF-hand" evidence="4">
    <location>
        <begin position="441"/>
        <end position="476"/>
    </location>
</feature>
<dbReference type="InterPro" id="IPR002641">
    <property type="entry name" value="PNPLA_dom"/>
</dbReference>
<dbReference type="GO" id="GO:0005509">
    <property type="term" value="F:calcium ion binding"/>
    <property type="evidence" value="ECO:0007669"/>
    <property type="project" value="InterPro"/>
</dbReference>
<feature type="active site" description="Proton acceptor" evidence="3">
    <location>
        <position position="287"/>
    </location>
</feature>
<evidence type="ECO:0000259" key="4">
    <source>
        <dbReference type="PROSITE" id="PS50222"/>
    </source>
</evidence>
<evidence type="ECO:0000313" key="6">
    <source>
        <dbReference type="Proteomes" id="UP001165740"/>
    </source>
</evidence>
<dbReference type="PROSITE" id="PS51635">
    <property type="entry name" value="PNPLA"/>
    <property type="match status" value="1"/>
</dbReference>
<feature type="short sequence motif" description="GXSXG" evidence="3">
    <location>
        <begin position="142"/>
        <end position="146"/>
    </location>
</feature>
<dbReference type="Pfam" id="PF01734">
    <property type="entry name" value="Patatin"/>
    <property type="match status" value="1"/>
</dbReference>
<dbReference type="PANTHER" id="PTHR46394:SF1">
    <property type="entry name" value="PNPLA DOMAIN-CONTAINING PROTEIN"/>
    <property type="match status" value="1"/>
</dbReference>
<dbReference type="Gene3D" id="3.40.1090.10">
    <property type="entry name" value="Cytosolic phospholipase A2 catalytic domain"/>
    <property type="match status" value="2"/>
</dbReference>
<dbReference type="OMA" id="CDIDESG"/>
<dbReference type="InterPro" id="IPR052580">
    <property type="entry name" value="Lipid_Hydrolase"/>
</dbReference>
<feature type="domain" description="PNPLA" evidence="5">
    <location>
        <begin position="109"/>
        <end position="300"/>
    </location>
</feature>
<evidence type="ECO:0000256" key="2">
    <source>
        <dbReference type="ARBA" id="ARBA00023098"/>
    </source>
</evidence>
<dbReference type="PROSITE" id="PS00018">
    <property type="entry name" value="EF_HAND_1"/>
    <property type="match status" value="1"/>
</dbReference>
<dbReference type="InterPro" id="IPR011992">
    <property type="entry name" value="EF-hand-dom_pair"/>
</dbReference>
<dbReference type="GO" id="GO:0016042">
    <property type="term" value="P:lipid catabolic process"/>
    <property type="evidence" value="ECO:0007669"/>
    <property type="project" value="UniProtKB-UniRule"/>
</dbReference>
<proteinExistence type="predicted"/>
<dbReference type="OrthoDB" id="412240at2759"/>
<organism evidence="6 7">
    <name type="scientific">Biomphalaria glabrata</name>
    <name type="common">Bloodfluke planorb</name>
    <name type="synonym">Freshwater snail</name>
    <dbReference type="NCBI Taxonomy" id="6526"/>
    <lineage>
        <taxon>Eukaryota</taxon>
        <taxon>Metazoa</taxon>
        <taxon>Spiralia</taxon>
        <taxon>Lophotrochozoa</taxon>
        <taxon>Mollusca</taxon>
        <taxon>Gastropoda</taxon>
        <taxon>Heterobranchia</taxon>
        <taxon>Euthyneura</taxon>
        <taxon>Panpulmonata</taxon>
        <taxon>Hygrophila</taxon>
        <taxon>Lymnaeoidea</taxon>
        <taxon>Planorbidae</taxon>
        <taxon>Biomphalaria</taxon>
    </lineage>
</organism>
<evidence type="ECO:0000313" key="7">
    <source>
        <dbReference type="RefSeq" id="XP_055864210.1"/>
    </source>
</evidence>
<sequence>MGRKQKEHFAKGHFFLYFQNYGEEFKMGNKLSSRRCKSNSDAIVMRQKSLQLLEERALSLDANEDECKDYLETPFVKRELQRTPSIFDQVDKEATLVRIEDYNYPFENLIFEGGGNKGLAYVGSIRCLEELGLMKQIKRVAGSSAGAITAALVALGYNSRDIEDFLSDNIEEVFLDHSCGYLSLLPNLLRRFGWNPGKAIYKWFGDKIQKKSAEKNPDMTFYDLYKERNMELCVVVTNLNQMRAEYCHIKTTPDMPIREALRMSMAIPGIFSARVYDNHGQKDTYVDGGVLCNYPIHCYDGWYLSLTPEDSFLQKMTPLKDLPYIMSRRFEQINEKSLGFLLYDDTEMEVMRFNLERRVGSTEPIEPSEETKLYKKKQDKKKIAVNAQREHNRTVRAVDAFMNVLKKYNLTEIEFIDKNELASALQDKELFPDEYSTLLFGPDIDVDKAFSILDKDGNGRIAFIELVQFIEAHGIRMQTRFQGYGRREVDTFFQFLSALQSTLLTNLKFVFVKTNDEDRTVGINTGHVGTSDYVLEEADRDFVVKRGYNATRAFLKYYVADKKLEKRPDWQVCSKLPSAIEEVEEVDGASPSKSLMTETTALLKKKN</sequence>
<dbReference type="GO" id="GO:0016787">
    <property type="term" value="F:hydrolase activity"/>
    <property type="evidence" value="ECO:0007669"/>
    <property type="project" value="UniProtKB-UniRule"/>
</dbReference>